<sequence>MTAPDVPACEQKRATPVLHSGINGHEHMKGEPLPGAYLQTDLRASLFFDQDA</sequence>
<keyword evidence="2" id="KW-1185">Reference proteome</keyword>
<name>A0A1N7SUU8_9BURK</name>
<comment type="caution">
    <text evidence="1">The sequence shown here is derived from an EMBL/GenBank/DDBJ whole genome shotgun (WGS) entry which is preliminary data.</text>
</comment>
<dbReference type="EMBL" id="CYGY02000101">
    <property type="protein sequence ID" value="SIT51101.1"/>
    <property type="molecule type" value="Genomic_DNA"/>
</dbReference>
<accession>A0A1N7SUU8</accession>
<protein>
    <submittedName>
        <fullName evidence="1">Uncharacterized protein</fullName>
    </submittedName>
</protein>
<evidence type="ECO:0000313" key="1">
    <source>
        <dbReference type="EMBL" id="SIT51101.1"/>
    </source>
</evidence>
<dbReference type="AlphaFoldDB" id="A0A1N7SUU8"/>
<proteinExistence type="predicted"/>
<organism evidence="1 2">
    <name type="scientific">Paraburkholderia piptadeniae</name>
    <dbReference type="NCBI Taxonomy" id="1701573"/>
    <lineage>
        <taxon>Bacteria</taxon>
        <taxon>Pseudomonadati</taxon>
        <taxon>Pseudomonadota</taxon>
        <taxon>Betaproteobacteria</taxon>
        <taxon>Burkholderiales</taxon>
        <taxon>Burkholderiaceae</taxon>
        <taxon>Paraburkholderia</taxon>
    </lineage>
</organism>
<dbReference type="Proteomes" id="UP000195569">
    <property type="component" value="Unassembled WGS sequence"/>
</dbReference>
<reference evidence="1" key="1">
    <citation type="submission" date="2016-12" db="EMBL/GenBank/DDBJ databases">
        <authorList>
            <person name="Moulin L."/>
        </authorList>
    </citation>
    <scope>NUCLEOTIDE SEQUENCE [LARGE SCALE GENOMIC DNA]</scope>
    <source>
        <strain evidence="1">STM 7183</strain>
    </source>
</reference>
<gene>
    <name evidence="1" type="ORF">BN2476_1010018</name>
</gene>
<evidence type="ECO:0000313" key="2">
    <source>
        <dbReference type="Proteomes" id="UP000195569"/>
    </source>
</evidence>